<gene>
    <name evidence="1" type="ORF">ATY31_12790</name>
</gene>
<accession>A0A2S3YPA1</accession>
<evidence type="ECO:0000313" key="1">
    <source>
        <dbReference type="EMBL" id="POH32772.1"/>
    </source>
</evidence>
<dbReference type="AlphaFoldDB" id="A0A2S3YPA1"/>
<dbReference type="EMBL" id="LODU01000025">
    <property type="protein sequence ID" value="POH32772.1"/>
    <property type="molecule type" value="Genomic_DNA"/>
</dbReference>
<proteinExistence type="predicted"/>
<sequence length="76" mass="8471">MTDIANPDFVMRNMSARLECLAAAGGSTGINDCRRKHLPGFGWQSWDRRLLRFRAVATDRIMRLDCGIIGTIGSET</sequence>
<evidence type="ECO:0000313" key="2">
    <source>
        <dbReference type="Proteomes" id="UP000237511"/>
    </source>
</evidence>
<reference evidence="1 2" key="1">
    <citation type="journal article" date="2014" name="Syst. Appl. Microbiol.">
        <title>Microsymbionts of Phaseolus vulgaris in acid and alkaline soils of Mexico.</title>
        <authorList>
            <person name="Verastegui-Valdes M.M."/>
            <person name="Zhang Y.J."/>
            <person name="Rivera-Orduna F.N."/>
            <person name="Cheng H.P."/>
            <person name="Sui X.H."/>
            <person name="Wang E.T."/>
        </authorList>
    </citation>
    <scope>NUCLEOTIDE SEQUENCE [LARGE SCALE GENOMIC DNA]</scope>
    <source>
        <strain evidence="1 2">FG01</strain>
    </source>
</reference>
<name>A0A2S3YPA1_9HYPH</name>
<organism evidence="1 2">
    <name type="scientific">Sinorhizobium americanum</name>
    <dbReference type="NCBI Taxonomy" id="194963"/>
    <lineage>
        <taxon>Bacteria</taxon>
        <taxon>Pseudomonadati</taxon>
        <taxon>Pseudomonadota</taxon>
        <taxon>Alphaproteobacteria</taxon>
        <taxon>Hyphomicrobiales</taxon>
        <taxon>Rhizobiaceae</taxon>
        <taxon>Sinorhizobium/Ensifer group</taxon>
        <taxon>Sinorhizobium</taxon>
    </lineage>
</organism>
<comment type="caution">
    <text evidence="1">The sequence shown here is derived from an EMBL/GenBank/DDBJ whole genome shotgun (WGS) entry which is preliminary data.</text>
</comment>
<dbReference type="Proteomes" id="UP000237511">
    <property type="component" value="Unassembled WGS sequence"/>
</dbReference>
<protein>
    <submittedName>
        <fullName evidence="1">Uncharacterized protein</fullName>
    </submittedName>
</protein>